<organism evidence="1 2">
    <name type="scientific">Thalassiosira oceanica</name>
    <name type="common">Marine diatom</name>
    <dbReference type="NCBI Taxonomy" id="159749"/>
    <lineage>
        <taxon>Eukaryota</taxon>
        <taxon>Sar</taxon>
        <taxon>Stramenopiles</taxon>
        <taxon>Ochrophyta</taxon>
        <taxon>Bacillariophyta</taxon>
        <taxon>Coscinodiscophyceae</taxon>
        <taxon>Thalassiosirophycidae</taxon>
        <taxon>Thalassiosirales</taxon>
        <taxon>Thalassiosiraceae</taxon>
        <taxon>Thalassiosira</taxon>
    </lineage>
</organism>
<proteinExistence type="predicted"/>
<sequence length="303" mass="34518">MSMAGRSMMSDAANHNLSCPSTRAINSCWESIESYSYLDDVIALSSTCKILNELIVDKQNGWKARVSHCEHLLVRYPKHRVRGTSPSIDYVAGALGSMSFPSIKRLRVDMCCFAEEEWVELTYLLQWGCRICFPVLAAQLAHASNLEVFHFDPGAVAFGHECIHRRGQVSHELELFGRNLSKCDRLRELEISGYFSDMYRDCESELDDNMFTYNIEFPRSLIPILQRDSLQSFGIKFHAPTPLHDTDEDLTESHSIWSMLFENVLSSENLRSITLDADAHIGHEHASDHMIKAMGRIQIRDVN</sequence>
<evidence type="ECO:0008006" key="3">
    <source>
        <dbReference type="Google" id="ProtNLM"/>
    </source>
</evidence>
<protein>
    <recommendedName>
        <fullName evidence="3">F-box domain-containing protein</fullName>
    </recommendedName>
</protein>
<evidence type="ECO:0000313" key="1">
    <source>
        <dbReference type="EMBL" id="EJK60313.1"/>
    </source>
</evidence>
<comment type="caution">
    <text evidence="1">The sequence shown here is derived from an EMBL/GenBank/DDBJ whole genome shotgun (WGS) entry which is preliminary data.</text>
</comment>
<dbReference type="EMBL" id="AGNL01021245">
    <property type="protein sequence ID" value="EJK60313.1"/>
    <property type="molecule type" value="Genomic_DNA"/>
</dbReference>
<evidence type="ECO:0000313" key="2">
    <source>
        <dbReference type="Proteomes" id="UP000266841"/>
    </source>
</evidence>
<dbReference type="AlphaFoldDB" id="K0S2K7"/>
<name>K0S2K7_THAOC</name>
<keyword evidence="2" id="KW-1185">Reference proteome</keyword>
<accession>K0S2K7</accession>
<dbReference type="Proteomes" id="UP000266841">
    <property type="component" value="Unassembled WGS sequence"/>
</dbReference>
<gene>
    <name evidence="1" type="ORF">THAOC_19351</name>
</gene>
<reference evidence="1 2" key="1">
    <citation type="journal article" date="2012" name="Genome Biol.">
        <title>Genome and low-iron response of an oceanic diatom adapted to chronic iron limitation.</title>
        <authorList>
            <person name="Lommer M."/>
            <person name="Specht M."/>
            <person name="Roy A.S."/>
            <person name="Kraemer L."/>
            <person name="Andreson R."/>
            <person name="Gutowska M.A."/>
            <person name="Wolf J."/>
            <person name="Bergner S.V."/>
            <person name="Schilhabel M.B."/>
            <person name="Klostermeier U.C."/>
            <person name="Beiko R.G."/>
            <person name="Rosenstiel P."/>
            <person name="Hippler M."/>
            <person name="Laroche J."/>
        </authorList>
    </citation>
    <scope>NUCLEOTIDE SEQUENCE [LARGE SCALE GENOMIC DNA]</scope>
    <source>
        <strain evidence="1 2">CCMP1005</strain>
    </source>
</reference>